<feature type="compositionally biased region" description="Polar residues" evidence="1">
    <location>
        <begin position="53"/>
        <end position="62"/>
    </location>
</feature>
<proteinExistence type="predicted"/>
<dbReference type="Proteomes" id="UP001345963">
    <property type="component" value="Unassembled WGS sequence"/>
</dbReference>
<dbReference type="EMBL" id="JAHUTI010083001">
    <property type="protein sequence ID" value="MED6259297.1"/>
    <property type="molecule type" value="Genomic_DNA"/>
</dbReference>
<organism evidence="2 3">
    <name type="scientific">Ataeniobius toweri</name>
    <dbReference type="NCBI Taxonomy" id="208326"/>
    <lineage>
        <taxon>Eukaryota</taxon>
        <taxon>Metazoa</taxon>
        <taxon>Chordata</taxon>
        <taxon>Craniata</taxon>
        <taxon>Vertebrata</taxon>
        <taxon>Euteleostomi</taxon>
        <taxon>Actinopterygii</taxon>
        <taxon>Neopterygii</taxon>
        <taxon>Teleostei</taxon>
        <taxon>Neoteleostei</taxon>
        <taxon>Acanthomorphata</taxon>
        <taxon>Ovalentaria</taxon>
        <taxon>Atherinomorphae</taxon>
        <taxon>Cyprinodontiformes</taxon>
        <taxon>Goodeidae</taxon>
        <taxon>Ataeniobius</taxon>
    </lineage>
</organism>
<accession>A0ABU7C9F8</accession>
<evidence type="ECO:0000313" key="3">
    <source>
        <dbReference type="Proteomes" id="UP001345963"/>
    </source>
</evidence>
<name>A0ABU7C9F8_9TELE</name>
<feature type="region of interest" description="Disordered" evidence="1">
    <location>
        <begin position="34"/>
        <end position="62"/>
    </location>
</feature>
<sequence>MLGRHQLPAAVGTQRDKGMRDTLYFALEAQSLRGLDGGKDAPPEPSGAPVAFTQPNTPGGSTTRPIIQHRQTLLLLHMSGSPGSTKARHPSGIPKDTTSYPPQSSCPP</sequence>
<comment type="caution">
    <text evidence="2">The sequence shown here is derived from an EMBL/GenBank/DDBJ whole genome shotgun (WGS) entry which is preliminary data.</text>
</comment>
<keyword evidence="3" id="KW-1185">Reference proteome</keyword>
<gene>
    <name evidence="2" type="ORF">ATANTOWER_020393</name>
</gene>
<reference evidence="2 3" key="1">
    <citation type="submission" date="2021-07" db="EMBL/GenBank/DDBJ databases">
        <authorList>
            <person name="Palmer J.M."/>
        </authorList>
    </citation>
    <scope>NUCLEOTIDE SEQUENCE [LARGE SCALE GENOMIC DNA]</scope>
    <source>
        <strain evidence="2 3">AT_MEX2019</strain>
        <tissue evidence="2">Muscle</tissue>
    </source>
</reference>
<feature type="region of interest" description="Disordered" evidence="1">
    <location>
        <begin position="79"/>
        <end position="108"/>
    </location>
</feature>
<feature type="compositionally biased region" description="Polar residues" evidence="1">
    <location>
        <begin position="96"/>
        <end position="108"/>
    </location>
</feature>
<protein>
    <submittedName>
        <fullName evidence="2">Uncharacterized protein</fullName>
    </submittedName>
</protein>
<evidence type="ECO:0000313" key="2">
    <source>
        <dbReference type="EMBL" id="MED6259297.1"/>
    </source>
</evidence>
<evidence type="ECO:0000256" key="1">
    <source>
        <dbReference type="SAM" id="MobiDB-lite"/>
    </source>
</evidence>